<dbReference type="EMBL" id="KK853316">
    <property type="protein sequence ID" value="KDR08589.1"/>
    <property type="molecule type" value="Genomic_DNA"/>
</dbReference>
<evidence type="ECO:0000313" key="2">
    <source>
        <dbReference type="Proteomes" id="UP000027135"/>
    </source>
</evidence>
<evidence type="ECO:0000313" key="1">
    <source>
        <dbReference type="EMBL" id="KDR08589.1"/>
    </source>
</evidence>
<protein>
    <submittedName>
        <fullName evidence="1">Uncharacterized protein</fullName>
    </submittedName>
</protein>
<organism evidence="1 2">
    <name type="scientific">Zootermopsis nevadensis</name>
    <name type="common">Dampwood termite</name>
    <dbReference type="NCBI Taxonomy" id="136037"/>
    <lineage>
        <taxon>Eukaryota</taxon>
        <taxon>Metazoa</taxon>
        <taxon>Ecdysozoa</taxon>
        <taxon>Arthropoda</taxon>
        <taxon>Hexapoda</taxon>
        <taxon>Insecta</taxon>
        <taxon>Pterygota</taxon>
        <taxon>Neoptera</taxon>
        <taxon>Polyneoptera</taxon>
        <taxon>Dictyoptera</taxon>
        <taxon>Blattodea</taxon>
        <taxon>Blattoidea</taxon>
        <taxon>Termitoidae</taxon>
        <taxon>Termopsidae</taxon>
        <taxon>Zootermopsis</taxon>
    </lineage>
</organism>
<reference evidence="1 2" key="1">
    <citation type="journal article" date="2014" name="Nat. Commun.">
        <title>Molecular traces of alternative social organization in a termite genome.</title>
        <authorList>
            <person name="Terrapon N."/>
            <person name="Li C."/>
            <person name="Robertson H.M."/>
            <person name="Ji L."/>
            <person name="Meng X."/>
            <person name="Booth W."/>
            <person name="Chen Z."/>
            <person name="Childers C.P."/>
            <person name="Glastad K.M."/>
            <person name="Gokhale K."/>
            <person name="Gowin J."/>
            <person name="Gronenberg W."/>
            <person name="Hermansen R.A."/>
            <person name="Hu H."/>
            <person name="Hunt B.G."/>
            <person name="Huylmans A.K."/>
            <person name="Khalil S.M."/>
            <person name="Mitchell R.D."/>
            <person name="Munoz-Torres M.C."/>
            <person name="Mustard J.A."/>
            <person name="Pan H."/>
            <person name="Reese J.T."/>
            <person name="Scharf M.E."/>
            <person name="Sun F."/>
            <person name="Vogel H."/>
            <person name="Xiao J."/>
            <person name="Yang W."/>
            <person name="Yang Z."/>
            <person name="Yang Z."/>
            <person name="Zhou J."/>
            <person name="Zhu J."/>
            <person name="Brent C.S."/>
            <person name="Elsik C.G."/>
            <person name="Goodisman M.A."/>
            <person name="Liberles D.A."/>
            <person name="Roe R.M."/>
            <person name="Vargo E.L."/>
            <person name="Vilcinskas A."/>
            <person name="Wang J."/>
            <person name="Bornberg-Bauer E."/>
            <person name="Korb J."/>
            <person name="Zhang G."/>
            <person name="Liebig J."/>
        </authorList>
    </citation>
    <scope>NUCLEOTIDE SEQUENCE [LARGE SCALE GENOMIC DNA]</scope>
    <source>
        <tissue evidence="1">Whole organism</tissue>
    </source>
</reference>
<gene>
    <name evidence="1" type="ORF">L798_01847</name>
</gene>
<dbReference type="InParanoid" id="A0A067QSY2"/>
<accession>A0A067QSY2</accession>
<sequence length="213" mass="24578">MQSWIKHILEQVSTAVQPNSYSTNDVVCFVFMMFFTFYVFWDHNNELEVDDDTAEDNDPEVNDELEVNDQLKRDIVKYLIKSLKAGIKERRAMNEILENTVSSQKKVIQRQEDVIRKLVEIMQNTGRSGGNDELLPKSEMDISLLRGSYEGSNGYYVRDPDTNELAEENEFQENMASNQQDVIQEQEDIISSLLQRLESSGFSNVNDESADRS</sequence>
<name>A0A067QSY2_ZOONE</name>
<dbReference type="Proteomes" id="UP000027135">
    <property type="component" value="Unassembled WGS sequence"/>
</dbReference>
<dbReference type="AlphaFoldDB" id="A0A067QSY2"/>
<proteinExistence type="predicted"/>
<keyword evidence="2" id="KW-1185">Reference proteome</keyword>